<comment type="caution">
    <text evidence="2">The sequence shown here is derived from an EMBL/GenBank/DDBJ whole genome shotgun (WGS) entry which is preliminary data.</text>
</comment>
<reference evidence="2 3" key="1">
    <citation type="submission" date="2024-01" db="EMBL/GenBank/DDBJ databases">
        <title>Genome assemblies of Stephania.</title>
        <authorList>
            <person name="Yang L."/>
        </authorList>
    </citation>
    <scope>NUCLEOTIDE SEQUENCE [LARGE SCALE GENOMIC DNA]</scope>
    <source>
        <strain evidence="2">YNDBR</strain>
        <tissue evidence="2">Leaf</tissue>
    </source>
</reference>
<dbReference type="Proteomes" id="UP001420932">
    <property type="component" value="Unassembled WGS sequence"/>
</dbReference>
<organism evidence="2 3">
    <name type="scientific">Stephania yunnanensis</name>
    <dbReference type="NCBI Taxonomy" id="152371"/>
    <lineage>
        <taxon>Eukaryota</taxon>
        <taxon>Viridiplantae</taxon>
        <taxon>Streptophyta</taxon>
        <taxon>Embryophyta</taxon>
        <taxon>Tracheophyta</taxon>
        <taxon>Spermatophyta</taxon>
        <taxon>Magnoliopsida</taxon>
        <taxon>Ranunculales</taxon>
        <taxon>Menispermaceae</taxon>
        <taxon>Menispermoideae</taxon>
        <taxon>Cissampelideae</taxon>
        <taxon>Stephania</taxon>
    </lineage>
</organism>
<feature type="region of interest" description="Disordered" evidence="1">
    <location>
        <begin position="95"/>
        <end position="171"/>
    </location>
</feature>
<evidence type="ECO:0000313" key="2">
    <source>
        <dbReference type="EMBL" id="KAK9115341.1"/>
    </source>
</evidence>
<accession>A0AAP0IGZ2</accession>
<dbReference type="AlphaFoldDB" id="A0AAP0IGZ2"/>
<gene>
    <name evidence="2" type="ORF">Syun_022138</name>
</gene>
<proteinExistence type="predicted"/>
<evidence type="ECO:0000256" key="1">
    <source>
        <dbReference type="SAM" id="MobiDB-lite"/>
    </source>
</evidence>
<keyword evidence="3" id="KW-1185">Reference proteome</keyword>
<name>A0AAP0IGZ2_9MAGN</name>
<sequence>MFSKSAEDRERERQDLSVCRILFDDGGVFFFRIDDGGGLLGLLARLLLIGDDGLGLLAQLLLIGDDMVFSAFSLGFFSADLVSFLLSGHGSGDGIARSTQERARSSSQTTGSGEERVRSEKSGEEQARSGGEVTRSGCETTRSGEERVGSEKSGEEQARSSVAVTRSGCKTTGSSEEIVRSGCKTYGYGRKFIRSLFGQRVCLLSWPSMAETEGKFWATRRLGQEGRKSSQSLGYE</sequence>
<feature type="compositionally biased region" description="Polar residues" evidence="1">
    <location>
        <begin position="159"/>
        <end position="171"/>
    </location>
</feature>
<feature type="compositionally biased region" description="Basic and acidic residues" evidence="1">
    <location>
        <begin position="113"/>
        <end position="127"/>
    </location>
</feature>
<protein>
    <submittedName>
        <fullName evidence="2">Uncharacterized protein</fullName>
    </submittedName>
</protein>
<evidence type="ECO:0000313" key="3">
    <source>
        <dbReference type="Proteomes" id="UP001420932"/>
    </source>
</evidence>
<feature type="compositionally biased region" description="Basic and acidic residues" evidence="1">
    <location>
        <begin position="142"/>
        <end position="158"/>
    </location>
</feature>
<dbReference type="EMBL" id="JBBNAF010000009">
    <property type="protein sequence ID" value="KAK9115341.1"/>
    <property type="molecule type" value="Genomic_DNA"/>
</dbReference>